<keyword evidence="2" id="KW-1185">Reference proteome</keyword>
<dbReference type="Proteomes" id="UP000887159">
    <property type="component" value="Unassembled WGS sequence"/>
</dbReference>
<comment type="caution">
    <text evidence="1">The sequence shown here is derived from an EMBL/GenBank/DDBJ whole genome shotgun (WGS) entry which is preliminary data.</text>
</comment>
<evidence type="ECO:0000313" key="1">
    <source>
        <dbReference type="EMBL" id="GFY06905.1"/>
    </source>
</evidence>
<proteinExistence type="predicted"/>
<protein>
    <submittedName>
        <fullName evidence="1">Uncharacterized protein</fullName>
    </submittedName>
</protein>
<dbReference type="EMBL" id="BMAU01021265">
    <property type="protein sequence ID" value="GFY06905.1"/>
    <property type="molecule type" value="Genomic_DNA"/>
</dbReference>
<name>A0A8X6VI58_TRICX</name>
<evidence type="ECO:0000313" key="2">
    <source>
        <dbReference type="Proteomes" id="UP000887159"/>
    </source>
</evidence>
<sequence>MASSCASRSYKKAGVSASSPKGTFVKMDVLRCCGARFSTPCPQTFGSYYVQSLWSPRYKRTNVLTPTKFELLIFLLSKCLLLGRKQDDKITCRDWYPPTKFHPKKRYQISGNVLGLQWGLRPLRRSCVPMTRDRQSSGSWTTCGPRENFAGPQKNVEYTHLSR</sequence>
<dbReference type="AlphaFoldDB" id="A0A8X6VI58"/>
<accession>A0A8X6VI58</accession>
<reference evidence="1" key="1">
    <citation type="submission" date="2020-08" db="EMBL/GenBank/DDBJ databases">
        <title>Multicomponent nature underlies the extraordinary mechanical properties of spider dragline silk.</title>
        <authorList>
            <person name="Kono N."/>
            <person name="Nakamura H."/>
            <person name="Mori M."/>
            <person name="Yoshida Y."/>
            <person name="Ohtoshi R."/>
            <person name="Malay A.D."/>
            <person name="Moran D.A.P."/>
            <person name="Tomita M."/>
            <person name="Numata K."/>
            <person name="Arakawa K."/>
        </authorList>
    </citation>
    <scope>NUCLEOTIDE SEQUENCE</scope>
</reference>
<organism evidence="1 2">
    <name type="scientific">Trichonephila clavipes</name>
    <name type="common">Golden silk orbweaver</name>
    <name type="synonym">Nephila clavipes</name>
    <dbReference type="NCBI Taxonomy" id="2585209"/>
    <lineage>
        <taxon>Eukaryota</taxon>
        <taxon>Metazoa</taxon>
        <taxon>Ecdysozoa</taxon>
        <taxon>Arthropoda</taxon>
        <taxon>Chelicerata</taxon>
        <taxon>Arachnida</taxon>
        <taxon>Araneae</taxon>
        <taxon>Araneomorphae</taxon>
        <taxon>Entelegynae</taxon>
        <taxon>Araneoidea</taxon>
        <taxon>Nephilidae</taxon>
        <taxon>Trichonephila</taxon>
    </lineage>
</organism>
<gene>
    <name evidence="1" type="ORF">TNCV_4090071</name>
</gene>